<evidence type="ECO:0000313" key="4">
    <source>
        <dbReference type="EMBL" id="KAA0025836.1"/>
    </source>
</evidence>
<dbReference type="Gene3D" id="3.30.420.10">
    <property type="entry name" value="Ribonuclease H-like superfamily/Ribonuclease H"/>
    <property type="match status" value="1"/>
</dbReference>
<dbReference type="Pfam" id="PF07727">
    <property type="entry name" value="RVT_2"/>
    <property type="match status" value="1"/>
</dbReference>
<dbReference type="AlphaFoldDB" id="A0A5A7SJ59"/>
<dbReference type="Proteomes" id="UP000321393">
    <property type="component" value="Unassembled WGS sequence"/>
</dbReference>
<dbReference type="OrthoDB" id="3257332at2759"/>
<dbReference type="SUPFAM" id="SSF53098">
    <property type="entry name" value="Ribonuclease H-like"/>
    <property type="match status" value="1"/>
</dbReference>
<comment type="caution">
    <text evidence="4">The sequence shown here is derived from an EMBL/GenBank/DDBJ whole genome shotgun (WGS) entry which is preliminary data.</text>
</comment>
<sequence>MGLHREYESIRAAFLHCSPLPSFDAVVQEILFEEKRLGINLSNHFDVVLASTYPPTRASSTFWHSCSTLHPYTSQQNGRAERKHRHILDSVRTLLLSTSCPKKFWGEATLTSVYTINRLPSSILENISPFERLYGTPPNYFNLKVFCCAFFVLSHLHEHTKLEPRAASAVFLAMAQNIKVFIVGILFPIDFKYLAMSHFRSTLCSHLSSFHTSFSSSHPFFTDSSVELFPLSESTYDLELTQSAPAPTNLSQSFFCDDGPKPTLDTPYRRSTRVREPLIHLQDYHCFSNIVSLVEPTSYQETSTEYSLCQKAMNDELQALEKTHTLDYVNLPLDKRPIDCKNIFSYGSDDVCSQFIIVDAKQWHILQMDVKNAFLNGILSEEVYMKPPHCTSPPPHKVCFLRRALCGLKQVSQAWFATFSSTITQLGFTSSPNDTVLFTCHTPQAKYVSDLLARSEITDSNTASMPLDLNVYLTPYDGVPLEDETLGHGLQFSSQSFLVLSGYSDVDWAGNPTDRHSTTGSYSLSSIVVPSKLLTKMSSMNV</sequence>
<evidence type="ECO:0000313" key="5">
    <source>
        <dbReference type="Proteomes" id="UP000321393"/>
    </source>
</evidence>
<dbReference type="PANTHER" id="PTHR42648">
    <property type="entry name" value="TRANSPOSASE, PUTATIVE-RELATED"/>
    <property type="match status" value="1"/>
</dbReference>
<dbReference type="InterPro" id="IPR012337">
    <property type="entry name" value="RNaseH-like_sf"/>
</dbReference>
<name>A0A5A7SJ59_CUCMM</name>
<dbReference type="GO" id="GO:0046872">
    <property type="term" value="F:metal ion binding"/>
    <property type="evidence" value="ECO:0007669"/>
    <property type="project" value="UniProtKB-KW"/>
</dbReference>
<gene>
    <name evidence="4" type="ORF">E6C27_scaffold34G00980</name>
</gene>
<accession>A0A5A7SJ59</accession>
<protein>
    <submittedName>
        <fullName evidence="4">Retrovirus-related Pol polyprotein from transposon TNT 1-94</fullName>
    </submittedName>
</protein>
<dbReference type="InterPro" id="IPR039537">
    <property type="entry name" value="Retrotran_Ty1/copia-like"/>
</dbReference>
<evidence type="ECO:0000259" key="3">
    <source>
        <dbReference type="Pfam" id="PF07727"/>
    </source>
</evidence>
<keyword evidence="2" id="KW-0378">Hydrolase</keyword>
<dbReference type="InterPro" id="IPR036397">
    <property type="entry name" value="RNaseH_sf"/>
</dbReference>
<reference evidence="4 5" key="1">
    <citation type="submission" date="2019-08" db="EMBL/GenBank/DDBJ databases">
        <title>Draft genome sequences of two oriental melons (Cucumis melo L. var makuwa).</title>
        <authorList>
            <person name="Kwon S.-Y."/>
        </authorList>
    </citation>
    <scope>NUCLEOTIDE SEQUENCE [LARGE SCALE GENOMIC DNA]</scope>
    <source>
        <strain evidence="5">cv. SW 3</strain>
        <tissue evidence="4">Leaf</tissue>
    </source>
</reference>
<dbReference type="PANTHER" id="PTHR42648:SF28">
    <property type="entry name" value="TRANSPOSON-ENCODED PROTEIN WITH RIBONUCLEASE H-LIKE AND RETROVIRUS ZINC FINGER-LIKE DOMAINS"/>
    <property type="match status" value="1"/>
</dbReference>
<proteinExistence type="predicted"/>
<organism evidence="4 5">
    <name type="scientific">Cucumis melo var. makuwa</name>
    <name type="common">Oriental melon</name>
    <dbReference type="NCBI Taxonomy" id="1194695"/>
    <lineage>
        <taxon>Eukaryota</taxon>
        <taxon>Viridiplantae</taxon>
        <taxon>Streptophyta</taxon>
        <taxon>Embryophyta</taxon>
        <taxon>Tracheophyta</taxon>
        <taxon>Spermatophyta</taxon>
        <taxon>Magnoliopsida</taxon>
        <taxon>eudicotyledons</taxon>
        <taxon>Gunneridae</taxon>
        <taxon>Pentapetalae</taxon>
        <taxon>rosids</taxon>
        <taxon>fabids</taxon>
        <taxon>Cucurbitales</taxon>
        <taxon>Cucurbitaceae</taxon>
        <taxon>Benincaseae</taxon>
        <taxon>Cucumis</taxon>
    </lineage>
</organism>
<dbReference type="GO" id="GO:0016787">
    <property type="term" value="F:hydrolase activity"/>
    <property type="evidence" value="ECO:0007669"/>
    <property type="project" value="UniProtKB-KW"/>
</dbReference>
<dbReference type="GO" id="GO:0003676">
    <property type="term" value="F:nucleic acid binding"/>
    <property type="evidence" value="ECO:0007669"/>
    <property type="project" value="InterPro"/>
</dbReference>
<dbReference type="STRING" id="1194695.A0A5A7SJ59"/>
<dbReference type="EMBL" id="SSTE01023063">
    <property type="protein sequence ID" value="KAA0025836.1"/>
    <property type="molecule type" value="Genomic_DNA"/>
</dbReference>
<dbReference type="InterPro" id="IPR013103">
    <property type="entry name" value="RVT_2"/>
</dbReference>
<feature type="domain" description="Reverse transcriptase Ty1/copia-type" evidence="3">
    <location>
        <begin position="360"/>
        <end position="444"/>
    </location>
</feature>
<keyword evidence="1" id="KW-0479">Metal-binding</keyword>
<evidence type="ECO:0000256" key="1">
    <source>
        <dbReference type="ARBA" id="ARBA00022723"/>
    </source>
</evidence>
<evidence type="ECO:0000256" key="2">
    <source>
        <dbReference type="ARBA" id="ARBA00022801"/>
    </source>
</evidence>